<feature type="compositionally biased region" description="Basic and acidic residues" evidence="1">
    <location>
        <begin position="344"/>
        <end position="354"/>
    </location>
</feature>
<feature type="compositionally biased region" description="Basic and acidic residues" evidence="1">
    <location>
        <begin position="291"/>
        <end position="300"/>
    </location>
</feature>
<dbReference type="InterPro" id="IPR036047">
    <property type="entry name" value="F-box-like_dom_sf"/>
</dbReference>
<evidence type="ECO:0000256" key="1">
    <source>
        <dbReference type="SAM" id="MobiDB-lite"/>
    </source>
</evidence>
<protein>
    <recommendedName>
        <fullName evidence="2">F-box domain-containing protein</fullName>
    </recommendedName>
</protein>
<comment type="caution">
    <text evidence="3">The sequence shown here is derived from an EMBL/GenBank/DDBJ whole genome shotgun (WGS) entry which is preliminary data.</text>
</comment>
<dbReference type="InterPro" id="IPR001810">
    <property type="entry name" value="F-box_dom"/>
</dbReference>
<feature type="region of interest" description="Disordered" evidence="1">
    <location>
        <begin position="291"/>
        <end position="354"/>
    </location>
</feature>
<accession>A0A8H2DP16</accession>
<dbReference type="Gene3D" id="1.20.1280.50">
    <property type="match status" value="1"/>
</dbReference>
<name>A0A8H2DP16_ORBOL</name>
<evidence type="ECO:0000313" key="3">
    <source>
        <dbReference type="EMBL" id="TGJ62353.1"/>
    </source>
</evidence>
<evidence type="ECO:0000259" key="2">
    <source>
        <dbReference type="PROSITE" id="PS50181"/>
    </source>
</evidence>
<dbReference type="PROSITE" id="PS50181">
    <property type="entry name" value="FBOX"/>
    <property type="match status" value="1"/>
</dbReference>
<gene>
    <name evidence="3" type="ORF">EYR41_002332</name>
</gene>
<evidence type="ECO:0000313" key="4">
    <source>
        <dbReference type="Proteomes" id="UP000297595"/>
    </source>
</evidence>
<dbReference type="EMBL" id="SOZJ01000010">
    <property type="protein sequence ID" value="TGJ62353.1"/>
    <property type="molecule type" value="Genomic_DNA"/>
</dbReference>
<reference evidence="3 4" key="1">
    <citation type="submission" date="2019-03" db="EMBL/GenBank/DDBJ databases">
        <title>Nematode-trapping fungi genome.</title>
        <authorList>
            <person name="Vidal-Diez De Ulzurrun G."/>
        </authorList>
    </citation>
    <scope>NUCLEOTIDE SEQUENCE [LARGE SCALE GENOMIC DNA]</scope>
    <source>
        <strain evidence="3 4">TWF154</strain>
    </source>
</reference>
<dbReference type="Proteomes" id="UP000297595">
    <property type="component" value="Unassembled WGS sequence"/>
</dbReference>
<dbReference type="CDD" id="cd09917">
    <property type="entry name" value="F-box_SF"/>
    <property type="match status" value="1"/>
</dbReference>
<dbReference type="Pfam" id="PF12937">
    <property type="entry name" value="F-box-like"/>
    <property type="match status" value="1"/>
</dbReference>
<sequence length="354" mass="41473">MVSLITIPNEILLQIFYNLHLQDLSRAKRTCKHFNAIGKLVTNLNIKFYIDAPNQTAWKLIRSILADNTLGEKISRISVRWRRRDVDRRKTLTKYWQWTDIEKKAIGDACLLWCLTNGTRDAILSGVNSEALLPLLLCHTTKIKSLNLGRVKRPLILFDTELFLERRVLQAFNYCVSEEDQGYTVGTRWEVANEWRYTNRDEKYGETHRRRYQWAINEAFVNLIEKHLPKIPWPWDWDRFGLWFEDNLETLDKKLPWFKKLDNVEVFCERHGFVNGSFVRFGHFCTDPTKHRELSGEDANKPSVIEEDVESSDSGGSDSDDEIFLADEHGDTSEEGQTKTTTRIRNDIENNKCL</sequence>
<dbReference type="AlphaFoldDB" id="A0A8H2DP16"/>
<dbReference type="SUPFAM" id="SSF81383">
    <property type="entry name" value="F-box domain"/>
    <property type="match status" value="1"/>
</dbReference>
<feature type="domain" description="F-box" evidence="2">
    <location>
        <begin position="1"/>
        <end position="52"/>
    </location>
</feature>
<organism evidence="3 4">
    <name type="scientific">Orbilia oligospora</name>
    <name type="common">Nematode-trapping fungus</name>
    <name type="synonym">Arthrobotrys oligospora</name>
    <dbReference type="NCBI Taxonomy" id="2813651"/>
    <lineage>
        <taxon>Eukaryota</taxon>
        <taxon>Fungi</taxon>
        <taxon>Dikarya</taxon>
        <taxon>Ascomycota</taxon>
        <taxon>Pezizomycotina</taxon>
        <taxon>Orbiliomycetes</taxon>
        <taxon>Orbiliales</taxon>
        <taxon>Orbiliaceae</taxon>
        <taxon>Orbilia</taxon>
    </lineage>
</organism>
<proteinExistence type="predicted"/>